<name>A0A150LYM4_9BACI</name>
<dbReference type="EMBL" id="LQYT01000057">
    <property type="protein sequence ID" value="KYD17333.1"/>
    <property type="molecule type" value="Genomic_DNA"/>
</dbReference>
<organism evidence="2 3">
    <name type="scientific">Caldibacillus debilis</name>
    <dbReference type="NCBI Taxonomy" id="301148"/>
    <lineage>
        <taxon>Bacteria</taxon>
        <taxon>Bacillati</taxon>
        <taxon>Bacillota</taxon>
        <taxon>Bacilli</taxon>
        <taxon>Bacillales</taxon>
        <taxon>Bacillaceae</taxon>
        <taxon>Caldibacillus</taxon>
    </lineage>
</organism>
<dbReference type="Proteomes" id="UP000075683">
    <property type="component" value="Unassembled WGS sequence"/>
</dbReference>
<sequence>MLFGSRVKGRNIGGSAPNPVPLAFSRKRPRNFPVMDGMLILFTRKESEIFS</sequence>
<protein>
    <submittedName>
        <fullName evidence="2">Uncharacterized protein</fullName>
    </submittedName>
</protein>
<evidence type="ECO:0000313" key="2">
    <source>
        <dbReference type="EMBL" id="KYD17333.1"/>
    </source>
</evidence>
<gene>
    <name evidence="2" type="ORF">B4135_2545</name>
</gene>
<evidence type="ECO:0000256" key="1">
    <source>
        <dbReference type="SAM" id="MobiDB-lite"/>
    </source>
</evidence>
<proteinExistence type="predicted"/>
<reference evidence="2 3" key="1">
    <citation type="submission" date="2016-01" db="EMBL/GenBank/DDBJ databases">
        <title>Draft Genome Sequences of Seven Thermophilic Sporeformers Isolated from Foods.</title>
        <authorList>
            <person name="Berendsen E.M."/>
            <person name="Wells-Bennik M.H."/>
            <person name="Krawcyk A.O."/>
            <person name="De Jong A."/>
            <person name="Holsappel S."/>
            <person name="Eijlander R.T."/>
            <person name="Kuipers O.P."/>
        </authorList>
    </citation>
    <scope>NUCLEOTIDE SEQUENCE [LARGE SCALE GENOMIC DNA]</scope>
    <source>
        <strain evidence="2 3">B4135</strain>
    </source>
</reference>
<dbReference type="STRING" id="301148.B4135_2545"/>
<dbReference type="AlphaFoldDB" id="A0A150LYM4"/>
<comment type="caution">
    <text evidence="2">The sequence shown here is derived from an EMBL/GenBank/DDBJ whole genome shotgun (WGS) entry which is preliminary data.</text>
</comment>
<evidence type="ECO:0000313" key="3">
    <source>
        <dbReference type="Proteomes" id="UP000075683"/>
    </source>
</evidence>
<accession>A0A150LYM4</accession>
<feature type="region of interest" description="Disordered" evidence="1">
    <location>
        <begin position="1"/>
        <end position="20"/>
    </location>
</feature>